<dbReference type="EMBL" id="PRDM01000006">
    <property type="protein sequence ID" value="MBE8728090.1"/>
    <property type="molecule type" value="Genomic_DNA"/>
</dbReference>
<feature type="signal peptide" evidence="1">
    <location>
        <begin position="1"/>
        <end position="18"/>
    </location>
</feature>
<sequence>MRNLLSLLLLFVFQFNFSQLNTIDKNRLIPRNIDFKGCVKNITLTEYQFNKSDSKVDTTKMISQTVFSKKGKVAIVKLYPKLLNDFTRIIELDSLERIKTVLEKKEGAFEIFIRQYFGSKTEFPDSTFINNDNYKEKYVNHFKNNLVVKQEHFVNDSLIDNRLYKYNKQNQLTEELYLNPENPTGESVVFKSENQLSFYPNRQVIYEYKKIKDTLIISKIHPDYNNQEVIKKIKKPNYTLEITEEYDKSFLLKSRFLYTAKDSISDITYYYKGKKEIRDYYKTFTTPKTITSKWKMQGDSSDEEKNSITTIDTLYDERHNWIKKTYTSNNTSTYIRERKIEYYCD</sequence>
<comment type="caution">
    <text evidence="2">The sequence shown here is derived from an EMBL/GenBank/DDBJ whole genome shotgun (WGS) entry which is preliminary data.</text>
</comment>
<gene>
    <name evidence="2" type="ORF">C4F50_24495</name>
</gene>
<name>A0ABR9TRV4_9FLAO</name>
<accession>A0ABR9TRV4</accession>
<evidence type="ECO:0000256" key="1">
    <source>
        <dbReference type="SAM" id="SignalP"/>
    </source>
</evidence>
<feature type="chain" id="PRO_5046384084" evidence="1">
    <location>
        <begin position="19"/>
        <end position="345"/>
    </location>
</feature>
<evidence type="ECO:0000313" key="2">
    <source>
        <dbReference type="EMBL" id="MBE8728090.1"/>
    </source>
</evidence>
<dbReference type="Proteomes" id="UP000640614">
    <property type="component" value="Unassembled WGS sequence"/>
</dbReference>
<organism evidence="2 3">
    <name type="scientific">Flavobacterium hungaricum</name>
    <dbReference type="NCBI Taxonomy" id="2082725"/>
    <lineage>
        <taxon>Bacteria</taxon>
        <taxon>Pseudomonadati</taxon>
        <taxon>Bacteroidota</taxon>
        <taxon>Flavobacteriia</taxon>
        <taxon>Flavobacteriales</taxon>
        <taxon>Flavobacteriaceae</taxon>
        <taxon>Flavobacterium</taxon>
    </lineage>
</organism>
<keyword evidence="3" id="KW-1185">Reference proteome</keyword>
<proteinExistence type="predicted"/>
<reference evidence="2 3" key="1">
    <citation type="submission" date="2018-07" db="EMBL/GenBank/DDBJ databases">
        <title>Genome assembly of strain KB82.</title>
        <authorList>
            <person name="Kukolya J."/>
            <person name="Horvath B."/>
            <person name="Nagy I."/>
            <person name="Toth A."/>
        </authorList>
    </citation>
    <scope>NUCLEOTIDE SEQUENCE [LARGE SCALE GENOMIC DNA]</scope>
    <source>
        <strain evidence="2 3">Kb82</strain>
    </source>
</reference>
<protein>
    <submittedName>
        <fullName evidence="2">Uncharacterized protein</fullName>
    </submittedName>
</protein>
<keyword evidence="1" id="KW-0732">Signal</keyword>
<evidence type="ECO:0000313" key="3">
    <source>
        <dbReference type="Proteomes" id="UP000640614"/>
    </source>
</evidence>
<dbReference type="RefSeq" id="WP_194141197.1">
    <property type="nucleotide sequence ID" value="NZ_PRDM01000006.1"/>
</dbReference>